<evidence type="ECO:0000259" key="4">
    <source>
        <dbReference type="PROSITE" id="PS50949"/>
    </source>
</evidence>
<keyword evidence="6" id="KW-1185">Reference proteome</keyword>
<dbReference type="AlphaFoldDB" id="A0A3B0BJC5"/>
<dbReference type="PROSITE" id="PS50949">
    <property type="entry name" value="HTH_GNTR"/>
    <property type="match status" value="1"/>
</dbReference>
<dbReference type="PRINTS" id="PR00035">
    <property type="entry name" value="HTHGNTR"/>
</dbReference>
<organism evidence="5 6">
    <name type="scientific">Paenibacillus ginsengarvi</name>
    <dbReference type="NCBI Taxonomy" id="400777"/>
    <lineage>
        <taxon>Bacteria</taxon>
        <taxon>Bacillati</taxon>
        <taxon>Bacillota</taxon>
        <taxon>Bacilli</taxon>
        <taxon>Bacillales</taxon>
        <taxon>Paenibacillaceae</taxon>
        <taxon>Paenibacillus</taxon>
    </lineage>
</organism>
<dbReference type="GO" id="GO:0000976">
    <property type="term" value="F:transcription cis-regulatory region binding"/>
    <property type="evidence" value="ECO:0007669"/>
    <property type="project" value="TreeGrafter"/>
</dbReference>
<dbReference type="RefSeq" id="WP_120750784.1">
    <property type="nucleotide sequence ID" value="NZ_RBAH01000028.1"/>
</dbReference>
<dbReference type="EMBL" id="RBAH01000028">
    <property type="protein sequence ID" value="RKN71887.1"/>
    <property type="molecule type" value="Genomic_DNA"/>
</dbReference>
<dbReference type="Gene3D" id="3.40.50.2300">
    <property type="match status" value="2"/>
</dbReference>
<reference evidence="5 6" key="1">
    <citation type="journal article" date="2007" name="Int. J. Syst. Evol. Microbiol.">
        <title>Paenibacillus ginsengarvi sp. nov., isolated from soil from ginseng cultivation.</title>
        <authorList>
            <person name="Yoon M.H."/>
            <person name="Ten L.N."/>
            <person name="Im W.T."/>
        </authorList>
    </citation>
    <scope>NUCLEOTIDE SEQUENCE [LARGE SCALE GENOMIC DNA]</scope>
    <source>
        <strain evidence="5 6">KCTC 13059</strain>
    </source>
</reference>
<feature type="domain" description="HTH gntR-type" evidence="4">
    <location>
        <begin position="6"/>
        <end position="75"/>
    </location>
</feature>
<accession>A0A3B0BJC5</accession>
<keyword evidence="3" id="KW-0804">Transcription</keyword>
<dbReference type="SUPFAM" id="SSF46785">
    <property type="entry name" value="Winged helix' DNA-binding domain"/>
    <property type="match status" value="1"/>
</dbReference>
<dbReference type="InterPro" id="IPR036390">
    <property type="entry name" value="WH_DNA-bd_sf"/>
</dbReference>
<dbReference type="SMART" id="SM00345">
    <property type="entry name" value="HTH_GNTR"/>
    <property type="match status" value="1"/>
</dbReference>
<dbReference type="InterPro" id="IPR028082">
    <property type="entry name" value="Peripla_BP_I"/>
</dbReference>
<comment type="caution">
    <text evidence="5">The sequence shown here is derived from an EMBL/GenBank/DDBJ whole genome shotgun (WGS) entry which is preliminary data.</text>
</comment>
<dbReference type="Pfam" id="PF13377">
    <property type="entry name" value="Peripla_BP_3"/>
    <property type="match status" value="1"/>
</dbReference>
<dbReference type="GO" id="GO:0003700">
    <property type="term" value="F:DNA-binding transcription factor activity"/>
    <property type="evidence" value="ECO:0007669"/>
    <property type="project" value="InterPro"/>
</dbReference>
<dbReference type="PANTHER" id="PTHR30146">
    <property type="entry name" value="LACI-RELATED TRANSCRIPTIONAL REPRESSOR"/>
    <property type="match status" value="1"/>
</dbReference>
<dbReference type="CDD" id="cd07377">
    <property type="entry name" value="WHTH_GntR"/>
    <property type="match status" value="1"/>
</dbReference>
<gene>
    <name evidence="5" type="ORF">D7M11_29100</name>
</gene>
<evidence type="ECO:0000256" key="1">
    <source>
        <dbReference type="ARBA" id="ARBA00023015"/>
    </source>
</evidence>
<keyword evidence="2" id="KW-0238">DNA-binding</keyword>
<name>A0A3B0BJC5_9BACL</name>
<dbReference type="InterPro" id="IPR046335">
    <property type="entry name" value="LacI/GalR-like_sensor"/>
</dbReference>
<dbReference type="SUPFAM" id="SSF53822">
    <property type="entry name" value="Periplasmic binding protein-like I"/>
    <property type="match status" value="1"/>
</dbReference>
<evidence type="ECO:0000256" key="2">
    <source>
        <dbReference type="ARBA" id="ARBA00023125"/>
    </source>
</evidence>
<dbReference type="InterPro" id="IPR036388">
    <property type="entry name" value="WH-like_DNA-bd_sf"/>
</dbReference>
<dbReference type="CDD" id="cd06267">
    <property type="entry name" value="PBP1_LacI_sugar_binding-like"/>
    <property type="match status" value="1"/>
</dbReference>
<dbReference type="Proteomes" id="UP000282311">
    <property type="component" value="Unassembled WGS sequence"/>
</dbReference>
<dbReference type="OrthoDB" id="9796186at2"/>
<evidence type="ECO:0000313" key="5">
    <source>
        <dbReference type="EMBL" id="RKN71887.1"/>
    </source>
</evidence>
<evidence type="ECO:0000313" key="6">
    <source>
        <dbReference type="Proteomes" id="UP000282311"/>
    </source>
</evidence>
<dbReference type="InterPro" id="IPR000524">
    <property type="entry name" value="Tscrpt_reg_HTH_GntR"/>
</dbReference>
<evidence type="ECO:0000256" key="3">
    <source>
        <dbReference type="ARBA" id="ARBA00023163"/>
    </source>
</evidence>
<keyword evidence="1" id="KW-0805">Transcription regulation</keyword>
<dbReference type="Pfam" id="PF00392">
    <property type="entry name" value="GntR"/>
    <property type="match status" value="1"/>
</dbReference>
<protein>
    <submittedName>
        <fullName evidence="5">GntR family transcriptional regulator</fullName>
    </submittedName>
</protein>
<sequence>MKFDNSFLYHKIKQFIRDEIGKRAENGKELRLESERDMAEDLNVSRFSVNKAISELVAEGYLIKRRGKGVYIPPKEQIDSLENSSQSIVLIIPDTSVYFYGELSREVETIAYERRFKLVLCLIGNDPEKERNILAGIQNQSVKGIIAAPHLSGQNTDLYEKIFASGVPVILINRIHYSMEGLPHIIFDQGEGSYLGALHMMEHGRRHIMYIDDYPDSYLSQLRHKGLEKAVQERGLDLGRMSAIDEDFDTQLIERARDGRMDGIIAYNDLIAIRAMNVLIKSGFHIPAEVAVMGYDNSYNTEIALVPLTSVKFPKQKVARQAFDALMAQMERRGIEMKQVIATELIVRESTLPNEVE</sequence>
<proteinExistence type="predicted"/>
<dbReference type="PANTHER" id="PTHR30146:SF109">
    <property type="entry name" value="HTH-TYPE TRANSCRIPTIONAL REGULATOR GALS"/>
    <property type="match status" value="1"/>
</dbReference>
<dbReference type="Gene3D" id="1.10.10.10">
    <property type="entry name" value="Winged helix-like DNA-binding domain superfamily/Winged helix DNA-binding domain"/>
    <property type="match status" value="1"/>
</dbReference>